<organism evidence="2 3">
    <name type="scientific">Aliarcobacter butzleri (strain RM4018)</name>
    <name type="common">Arcobacter butzleri</name>
    <dbReference type="NCBI Taxonomy" id="367737"/>
    <lineage>
        <taxon>Bacteria</taxon>
        <taxon>Pseudomonadati</taxon>
        <taxon>Campylobacterota</taxon>
        <taxon>Epsilonproteobacteria</taxon>
        <taxon>Campylobacterales</taxon>
        <taxon>Arcobacteraceae</taxon>
        <taxon>Aliarcobacter</taxon>
    </lineage>
</organism>
<dbReference type="AlphaFoldDB" id="A8ESM2"/>
<evidence type="ECO:0000313" key="3">
    <source>
        <dbReference type="Proteomes" id="UP000001136"/>
    </source>
</evidence>
<protein>
    <submittedName>
        <fullName evidence="2">Uncharacterized protein</fullName>
    </submittedName>
</protein>
<gene>
    <name evidence="2" type="ordered locus">Abu_0681</name>
</gene>
<dbReference type="HOGENOM" id="CLU_3211746_0_0_7"/>
<reference evidence="2 3" key="1">
    <citation type="journal article" date="2007" name="PLoS ONE">
        <title>The complete genome sequence and analysis of the Epsilonproteobacterium Arcobacter butzleri.</title>
        <authorList>
            <person name="Miller W.G."/>
            <person name="Parker C.T."/>
            <person name="Rubenfield M."/>
            <person name="Mendz G.L."/>
            <person name="Woesten M.M.S.M."/>
            <person name="Ussery D.W."/>
            <person name="Stolz J.F."/>
            <person name="Binnewies T.T."/>
            <person name="Hallin P.F."/>
            <person name="Wang G."/>
            <person name="Malek J.A."/>
            <person name="Rogosin A."/>
            <person name="Stanker L.H."/>
            <person name="Mandrell R.E."/>
        </authorList>
    </citation>
    <scope>NUCLEOTIDE SEQUENCE [LARGE SCALE GENOMIC DNA]</scope>
    <source>
        <strain evidence="2 3">RM4018</strain>
    </source>
</reference>
<keyword evidence="1" id="KW-0812">Transmembrane</keyword>
<name>A8ESM2_ALIB4</name>
<keyword evidence="1" id="KW-1133">Transmembrane helix</keyword>
<dbReference type="EMBL" id="CP000361">
    <property type="protein sequence ID" value="ABV66946.1"/>
    <property type="molecule type" value="Genomic_DNA"/>
</dbReference>
<keyword evidence="1" id="KW-0472">Membrane</keyword>
<dbReference type="STRING" id="367737.Abu_0681"/>
<sequence>MIFLQLIFVYIGLGFKVRDDIYILGVFIMLFILFYLLLTTKNLK</sequence>
<feature type="transmembrane region" description="Helical" evidence="1">
    <location>
        <begin position="21"/>
        <end position="38"/>
    </location>
</feature>
<dbReference type="KEGG" id="abu:Abu_0681"/>
<evidence type="ECO:0000256" key="1">
    <source>
        <dbReference type="SAM" id="Phobius"/>
    </source>
</evidence>
<proteinExistence type="predicted"/>
<dbReference type="Proteomes" id="UP000001136">
    <property type="component" value="Chromosome"/>
</dbReference>
<keyword evidence="3" id="KW-1185">Reference proteome</keyword>
<evidence type="ECO:0000313" key="2">
    <source>
        <dbReference type="EMBL" id="ABV66946.1"/>
    </source>
</evidence>
<accession>A8ESM2</accession>